<reference evidence="3 5" key="1">
    <citation type="submission" date="2020-07" db="EMBL/GenBank/DDBJ databases">
        <authorList>
            <person name="Teixeira M."/>
        </authorList>
    </citation>
    <scope>NUCLEOTIDE SEQUENCE</scope>
    <source>
        <strain evidence="4">1</strain>
        <strain evidence="3">Xanthomonas sp. CPBF 367</strain>
    </source>
</reference>
<evidence type="ECO:0000313" key="4">
    <source>
        <dbReference type="EMBL" id="CAD1792019.1"/>
    </source>
</evidence>
<evidence type="ECO:0000256" key="2">
    <source>
        <dbReference type="SAM" id="SignalP"/>
    </source>
</evidence>
<evidence type="ECO:0000313" key="5">
    <source>
        <dbReference type="Proteomes" id="UP000515493"/>
    </source>
</evidence>
<proteinExistence type="predicted"/>
<feature type="chain" id="PRO_5036263299" description="D-alanyl-D-alanine carboxypeptidase" evidence="2">
    <location>
        <begin position="16"/>
        <end position="113"/>
    </location>
</feature>
<name>A0A8E4E030_9XANT</name>
<evidence type="ECO:0000256" key="1">
    <source>
        <dbReference type="SAM" id="MobiDB-lite"/>
    </source>
</evidence>
<dbReference type="RefSeq" id="WP_147421342.1">
    <property type="nucleotide sequence ID" value="NZ_LR861803.1"/>
</dbReference>
<keyword evidence="2" id="KW-0732">Signal</keyword>
<feature type="region of interest" description="Disordered" evidence="1">
    <location>
        <begin position="69"/>
        <end position="113"/>
    </location>
</feature>
<dbReference type="EMBL" id="LR861803">
    <property type="protein sequence ID" value="CAD1792019.1"/>
    <property type="molecule type" value="Genomic_DNA"/>
</dbReference>
<evidence type="ECO:0008006" key="6">
    <source>
        <dbReference type="Google" id="ProtNLM"/>
    </source>
</evidence>
<dbReference type="Proteomes" id="UP000515493">
    <property type="component" value="Chromosome"/>
</dbReference>
<accession>A0A8E4E030</accession>
<evidence type="ECO:0000313" key="3">
    <source>
        <dbReference type="EMBL" id="CAD0327399.1"/>
    </source>
</evidence>
<gene>
    <name evidence="3" type="ORF">XSP_002147</name>
</gene>
<sequence>MLLATALTMAGTASATDTAATTRTVAALAREAVTFFDGNRPGDVVLVTRGNKVVVRQTYAMTDVGNREAMQPDAARPRAARGEDTDALSLTNDFKDLPPGVDPGTQFRYNDSN</sequence>
<organism evidence="3">
    <name type="scientific">Xanthomonas euroxanthea</name>
    <dbReference type="NCBI Taxonomy" id="2259622"/>
    <lineage>
        <taxon>Bacteria</taxon>
        <taxon>Pseudomonadati</taxon>
        <taxon>Pseudomonadota</taxon>
        <taxon>Gammaproteobacteria</taxon>
        <taxon>Lysobacterales</taxon>
        <taxon>Lysobacteraceae</taxon>
        <taxon>Xanthomonas</taxon>
    </lineage>
</organism>
<dbReference type="AlphaFoldDB" id="A0A8E4E030"/>
<feature type="signal peptide" evidence="2">
    <location>
        <begin position="1"/>
        <end position="15"/>
    </location>
</feature>
<protein>
    <recommendedName>
        <fullName evidence="6">D-alanyl-D-alanine carboxypeptidase</fullName>
    </recommendedName>
</protein>
<dbReference type="GeneID" id="79389460"/>
<dbReference type="KEGG" id="xeu:XSP_002147"/>
<dbReference type="EMBL" id="LR824641">
    <property type="protein sequence ID" value="CAD0327399.1"/>
    <property type="molecule type" value="Genomic_DNA"/>
</dbReference>